<evidence type="ECO:0000313" key="4">
    <source>
        <dbReference type="Proteomes" id="UP000655994"/>
    </source>
</evidence>
<dbReference type="EMBL" id="JAEMOP010000009">
    <property type="protein sequence ID" value="MBJ7316894.1"/>
    <property type="molecule type" value="Genomic_DNA"/>
</dbReference>
<evidence type="ECO:0000313" key="1">
    <source>
        <dbReference type="EMBL" id="MBJ7265432.1"/>
    </source>
</evidence>
<sequence length="103" mass="11529">MSIHSHIDTLKNSVPLNQSQADSFLASLSEKEQEQIIAAIYIGRDHLHDQELASGYKMDRKIIDHISKAEYGRIIVEKNTAVKQYLDALTRCAGASGFDLDKL</sequence>
<dbReference type="AlphaFoldDB" id="A0A8I1KK87"/>
<name>A0A8I1KK87_9GAMM</name>
<evidence type="ECO:0000313" key="2">
    <source>
        <dbReference type="EMBL" id="MBJ7316894.1"/>
    </source>
</evidence>
<dbReference type="Proteomes" id="UP000655994">
    <property type="component" value="Unassembled WGS sequence"/>
</dbReference>
<comment type="caution">
    <text evidence="2">The sequence shown here is derived from an EMBL/GenBank/DDBJ whole genome shotgun (WGS) entry which is preliminary data.</text>
</comment>
<protein>
    <submittedName>
        <fullName evidence="2">Uncharacterized protein</fullName>
    </submittedName>
</protein>
<reference evidence="2 4" key="1">
    <citation type="submission" date="2020-09" db="EMBL/GenBank/DDBJ databases">
        <title>Draft Genomes of Bacterial Isolates from North Pond Shallow Sediments.</title>
        <authorList>
            <person name="Kiel Reese B."/>
            <person name="Mullis M."/>
            <person name="Weisend R.E."/>
        </authorList>
    </citation>
    <scope>NUCLEOTIDE SEQUENCE</scope>
    <source>
        <strain evidence="2">KJE-2</strain>
        <strain evidence="1 4">KJE-3</strain>
    </source>
</reference>
<dbReference type="RefSeq" id="WP_199493187.1">
    <property type="nucleotide sequence ID" value="NZ_JAEMOP010000009.1"/>
</dbReference>
<proteinExistence type="predicted"/>
<organism evidence="2 3">
    <name type="scientific">Idiomarina abyssalis</name>
    <dbReference type="NCBI Taxonomy" id="86102"/>
    <lineage>
        <taxon>Bacteria</taxon>
        <taxon>Pseudomonadati</taxon>
        <taxon>Pseudomonadota</taxon>
        <taxon>Gammaproteobacteria</taxon>
        <taxon>Alteromonadales</taxon>
        <taxon>Idiomarinaceae</taxon>
        <taxon>Idiomarina</taxon>
    </lineage>
</organism>
<dbReference type="EMBL" id="JAEMOS010000002">
    <property type="protein sequence ID" value="MBJ7265432.1"/>
    <property type="molecule type" value="Genomic_DNA"/>
</dbReference>
<evidence type="ECO:0000313" key="3">
    <source>
        <dbReference type="Proteomes" id="UP000621390"/>
    </source>
</evidence>
<dbReference type="Proteomes" id="UP000621390">
    <property type="component" value="Unassembled WGS sequence"/>
</dbReference>
<gene>
    <name evidence="1" type="ORF">JHC10_00605</name>
    <name evidence="2" type="ORF">JHC11_12935</name>
</gene>
<keyword evidence="4" id="KW-1185">Reference proteome</keyword>
<accession>A0A8I1KK87</accession>